<accession>Q30QS1</accession>
<organism evidence="2 3">
    <name type="scientific">Sulfurimonas denitrificans (strain ATCC 33889 / DSM 1251)</name>
    <name type="common">Thiomicrospira denitrificans (strain ATCC 33889 / DSM 1251)</name>
    <dbReference type="NCBI Taxonomy" id="326298"/>
    <lineage>
        <taxon>Bacteria</taxon>
        <taxon>Pseudomonadati</taxon>
        <taxon>Campylobacterota</taxon>
        <taxon>Epsilonproteobacteria</taxon>
        <taxon>Campylobacterales</taxon>
        <taxon>Sulfurimonadaceae</taxon>
        <taxon>Sulfurimonas</taxon>
    </lineage>
</organism>
<dbReference type="EMBL" id="CP000153">
    <property type="protein sequence ID" value="ABB44660.1"/>
    <property type="molecule type" value="Genomic_DNA"/>
</dbReference>
<dbReference type="OrthoDB" id="5327097at2"/>
<protein>
    <submittedName>
        <fullName evidence="2">Uncharacterized protein</fullName>
    </submittedName>
</protein>
<proteinExistence type="predicted"/>
<name>Q30QS1_SULDN</name>
<feature type="chain" id="PRO_5004219573" evidence="1">
    <location>
        <begin position="20"/>
        <end position="151"/>
    </location>
</feature>
<dbReference type="AlphaFoldDB" id="Q30QS1"/>
<keyword evidence="3" id="KW-1185">Reference proteome</keyword>
<evidence type="ECO:0000313" key="2">
    <source>
        <dbReference type="EMBL" id="ABB44660.1"/>
    </source>
</evidence>
<dbReference type="KEGG" id="tdn:Suden_1383"/>
<dbReference type="RefSeq" id="WP_011373012.1">
    <property type="nucleotide sequence ID" value="NC_007575.1"/>
</dbReference>
<feature type="signal peptide" evidence="1">
    <location>
        <begin position="1"/>
        <end position="19"/>
    </location>
</feature>
<dbReference type="STRING" id="326298.Suden_1383"/>
<evidence type="ECO:0000313" key="3">
    <source>
        <dbReference type="Proteomes" id="UP000002714"/>
    </source>
</evidence>
<reference evidence="2 3" key="1">
    <citation type="journal article" date="2008" name="Appl. Environ. Microbiol.">
        <title>Genome of the epsilonproteobacterial chemolithoautotroph Sulfurimonas denitrificans.</title>
        <authorList>
            <person name="Sievert S.M."/>
            <person name="Scott K.M."/>
            <person name="Klotz M.G."/>
            <person name="Chain P.S.G."/>
            <person name="Hauser L.J."/>
            <person name="Hemp J."/>
            <person name="Huegler M."/>
            <person name="Land M."/>
            <person name="Lapidus A."/>
            <person name="Larimer F.W."/>
            <person name="Lucas S."/>
            <person name="Malfatti S.A."/>
            <person name="Meyer F."/>
            <person name="Paulsen I.T."/>
            <person name="Ren Q."/>
            <person name="Simon J."/>
            <person name="Bailey K."/>
            <person name="Diaz E."/>
            <person name="Fitzpatrick K.A."/>
            <person name="Glover B."/>
            <person name="Gwatney N."/>
            <person name="Korajkic A."/>
            <person name="Long A."/>
            <person name="Mobberley J.M."/>
            <person name="Pantry S.N."/>
            <person name="Pazder G."/>
            <person name="Peterson S."/>
            <person name="Quintanilla J.D."/>
            <person name="Sprinkle R."/>
            <person name="Stephens J."/>
            <person name="Thomas P."/>
            <person name="Vaughn R."/>
            <person name="Weber M.J."/>
            <person name="Wooten L.L."/>
        </authorList>
    </citation>
    <scope>NUCLEOTIDE SEQUENCE [LARGE SCALE GENOMIC DNA]</scope>
    <source>
        <strain evidence="3">ATCC 33889 / DSM 1251</strain>
    </source>
</reference>
<gene>
    <name evidence="2" type="ordered locus">Suden_1383</name>
</gene>
<keyword evidence="1" id="KW-0732">Signal</keyword>
<evidence type="ECO:0000256" key="1">
    <source>
        <dbReference type="SAM" id="SignalP"/>
    </source>
</evidence>
<dbReference type="HOGENOM" id="CLU_1757869_0_0_7"/>
<dbReference type="Proteomes" id="UP000002714">
    <property type="component" value="Chromosome"/>
</dbReference>
<sequence length="151" mass="16755">MKITLIILLAFLLSKSLFASELGWIDEQIETIKLPRKGVVASDAISPFVFLKKNSSKEQDSKNSTILSLQKADITGIEKPKKEIIDASSFDLSAIINSSAMINGNWHKINDVLKGYTLFEIDKDSVILKQGDNLILLSTATKKEALKFKNN</sequence>